<evidence type="ECO:0000259" key="19">
    <source>
        <dbReference type="PROSITE" id="PS50011"/>
    </source>
</evidence>
<dbReference type="Pfam" id="PF00433">
    <property type="entry name" value="Pkinase_C"/>
    <property type="match status" value="1"/>
</dbReference>
<keyword evidence="9" id="KW-0863">Zinc-finger</keyword>
<evidence type="ECO:0000313" key="23">
    <source>
        <dbReference type="EMBL" id="PRT54387.1"/>
    </source>
</evidence>
<evidence type="ECO:0000256" key="5">
    <source>
        <dbReference type="ARBA" id="ARBA00022679"/>
    </source>
</evidence>
<dbReference type="SUPFAM" id="SSF56112">
    <property type="entry name" value="Protein kinase-like (PK-like)"/>
    <property type="match status" value="1"/>
</dbReference>
<comment type="catalytic activity">
    <reaction evidence="14">
        <text>L-seryl-[protein] + ATP = O-phospho-L-seryl-[protein] + ADP + H(+)</text>
        <dbReference type="Rhea" id="RHEA:17989"/>
        <dbReference type="Rhea" id="RHEA-COMP:9863"/>
        <dbReference type="Rhea" id="RHEA-COMP:11604"/>
        <dbReference type="ChEBI" id="CHEBI:15378"/>
        <dbReference type="ChEBI" id="CHEBI:29999"/>
        <dbReference type="ChEBI" id="CHEBI:30616"/>
        <dbReference type="ChEBI" id="CHEBI:83421"/>
        <dbReference type="ChEBI" id="CHEBI:456216"/>
        <dbReference type="EC" id="2.7.11.13"/>
    </reaction>
</comment>
<evidence type="ECO:0000259" key="22">
    <source>
        <dbReference type="PROSITE" id="PS51860"/>
    </source>
</evidence>
<dbReference type="GO" id="GO:0007165">
    <property type="term" value="P:signal transduction"/>
    <property type="evidence" value="ECO:0007669"/>
    <property type="project" value="InterPro"/>
</dbReference>
<feature type="binding site" evidence="16">
    <location>
        <position position="892"/>
    </location>
    <ligand>
        <name>ATP</name>
        <dbReference type="ChEBI" id="CHEBI:30616"/>
    </ligand>
</feature>
<feature type="domain" description="Protein kinase" evidence="19">
    <location>
        <begin position="863"/>
        <end position="1122"/>
    </location>
</feature>
<evidence type="ECO:0000256" key="14">
    <source>
        <dbReference type="ARBA" id="ARBA00047470"/>
    </source>
</evidence>
<evidence type="ECO:0000256" key="1">
    <source>
        <dbReference type="ARBA" id="ARBA00005490"/>
    </source>
</evidence>
<comment type="similarity">
    <text evidence="1">Belongs to the protein kinase superfamily. AGC Ser/Thr protein kinase family. PKC subfamily.</text>
</comment>
<dbReference type="OrthoDB" id="63267at2759"/>
<dbReference type="CDD" id="cd20822">
    <property type="entry name" value="C1_ScPKC1-like_rpt1"/>
    <property type="match status" value="1"/>
</dbReference>
<evidence type="ECO:0000256" key="7">
    <source>
        <dbReference type="ARBA" id="ARBA00022737"/>
    </source>
</evidence>
<dbReference type="InterPro" id="IPR008271">
    <property type="entry name" value="Ser/Thr_kinase_AS"/>
</dbReference>
<feature type="domain" description="Phorbol-ester/DAG-type" evidence="20">
    <location>
        <begin position="483"/>
        <end position="533"/>
    </location>
</feature>
<dbReference type="GO" id="GO:0005524">
    <property type="term" value="F:ATP binding"/>
    <property type="evidence" value="ECO:0007669"/>
    <property type="project" value="UniProtKB-UniRule"/>
</dbReference>
<dbReference type="InterPro" id="IPR000719">
    <property type="entry name" value="Prot_kinase_dom"/>
</dbReference>
<dbReference type="GeneID" id="36515755"/>
<keyword evidence="4" id="KW-0597">Phosphoprotein</keyword>
<evidence type="ECO:0000256" key="10">
    <source>
        <dbReference type="ARBA" id="ARBA00022777"/>
    </source>
</evidence>
<dbReference type="InterPro" id="IPR011072">
    <property type="entry name" value="HR1_rho-bd"/>
</dbReference>
<evidence type="ECO:0000313" key="24">
    <source>
        <dbReference type="Proteomes" id="UP000238350"/>
    </source>
</evidence>
<dbReference type="Pfam" id="PF00069">
    <property type="entry name" value="Pkinase"/>
    <property type="match status" value="1"/>
</dbReference>
<dbReference type="Gene3D" id="1.10.287.160">
    <property type="entry name" value="HR1 repeat"/>
    <property type="match status" value="1"/>
</dbReference>
<dbReference type="PROSITE" id="PS50081">
    <property type="entry name" value="ZF_DAG_PE_2"/>
    <property type="match status" value="2"/>
</dbReference>
<evidence type="ECO:0000256" key="16">
    <source>
        <dbReference type="PROSITE-ProRule" id="PRU10141"/>
    </source>
</evidence>
<dbReference type="EC" id="2.7.11.13" evidence="2"/>
<dbReference type="AlphaFoldDB" id="A0A2T0FHF1"/>
<dbReference type="InterPro" id="IPR046349">
    <property type="entry name" value="C1-like_sf"/>
</dbReference>
<feature type="compositionally biased region" description="Polar residues" evidence="18">
    <location>
        <begin position="711"/>
        <end position="728"/>
    </location>
</feature>
<keyword evidence="8 16" id="KW-0547">Nucleotide-binding</keyword>
<dbReference type="Pfam" id="PF00130">
    <property type="entry name" value="C1_1"/>
    <property type="match status" value="2"/>
</dbReference>
<gene>
    <name evidence="23" type="ORF">B9G98_02007</name>
</gene>
<dbReference type="PROSITE" id="PS00479">
    <property type="entry name" value="ZF_DAG_PE_1"/>
    <property type="match status" value="1"/>
</dbReference>
<dbReference type="InterPro" id="IPR002219">
    <property type="entry name" value="PKC_DAG/PE"/>
</dbReference>
<evidence type="ECO:0000259" key="21">
    <source>
        <dbReference type="PROSITE" id="PS51285"/>
    </source>
</evidence>
<dbReference type="SUPFAM" id="SSF46585">
    <property type="entry name" value="HR1 repeat"/>
    <property type="match status" value="1"/>
</dbReference>
<evidence type="ECO:0000256" key="15">
    <source>
        <dbReference type="PROSITE-ProRule" id="PRU01207"/>
    </source>
</evidence>
<dbReference type="SMART" id="SM00220">
    <property type="entry name" value="S_TKc"/>
    <property type="match status" value="1"/>
</dbReference>
<dbReference type="CDD" id="cd05570">
    <property type="entry name" value="STKc_PKC"/>
    <property type="match status" value="1"/>
</dbReference>
<dbReference type="GO" id="GO:0004697">
    <property type="term" value="F:diacylglycerol-dependent serine/threonine kinase activity"/>
    <property type="evidence" value="ECO:0007669"/>
    <property type="project" value="UniProtKB-EC"/>
</dbReference>
<feature type="coiled-coil region" evidence="17">
    <location>
        <begin position="45"/>
        <end position="72"/>
    </location>
</feature>
<dbReference type="InterPro" id="IPR035892">
    <property type="entry name" value="C2_domain_sf"/>
</dbReference>
<accession>A0A2T0FHF1</accession>
<dbReference type="SMART" id="SM00742">
    <property type="entry name" value="Hr1"/>
    <property type="match status" value="2"/>
</dbReference>
<feature type="domain" description="Phorbol-ester/DAG-type" evidence="20">
    <location>
        <begin position="418"/>
        <end position="464"/>
    </location>
</feature>
<feature type="region of interest" description="Disordered" evidence="18">
    <location>
        <begin position="72"/>
        <end position="98"/>
    </location>
</feature>
<dbReference type="InterPro" id="IPR017441">
    <property type="entry name" value="Protein_kinase_ATP_BS"/>
</dbReference>
<dbReference type="SUPFAM" id="SSF49562">
    <property type="entry name" value="C2 domain (Calcium/lipid-binding domain, CaLB)"/>
    <property type="match status" value="1"/>
</dbReference>
<dbReference type="CDD" id="cd20823">
    <property type="entry name" value="C1_ScPKC1-like_rpt2"/>
    <property type="match status" value="1"/>
</dbReference>
<evidence type="ECO:0000259" key="20">
    <source>
        <dbReference type="PROSITE" id="PS50081"/>
    </source>
</evidence>
<feature type="region of interest" description="Disordered" evidence="18">
    <location>
        <begin position="611"/>
        <end position="674"/>
    </location>
</feature>
<dbReference type="STRING" id="45607.A0A2T0FHF1"/>
<feature type="region of interest" description="Disordered" evidence="18">
    <location>
        <begin position="554"/>
        <end position="591"/>
    </location>
</feature>
<feature type="compositionally biased region" description="Pro residues" evidence="18">
    <location>
        <begin position="751"/>
        <end position="768"/>
    </location>
</feature>
<dbReference type="Pfam" id="PF02185">
    <property type="entry name" value="HR1"/>
    <property type="match status" value="2"/>
</dbReference>
<evidence type="ECO:0000256" key="4">
    <source>
        <dbReference type="ARBA" id="ARBA00022553"/>
    </source>
</evidence>
<feature type="compositionally biased region" description="Low complexity" evidence="18">
    <location>
        <begin position="325"/>
        <end position="336"/>
    </location>
</feature>
<feature type="domain" description="AGC-kinase C-terminal" evidence="21">
    <location>
        <begin position="1123"/>
        <end position="1189"/>
    </location>
</feature>
<comment type="caution">
    <text evidence="23">The sequence shown here is derived from an EMBL/GenBank/DDBJ whole genome shotgun (WGS) entry which is preliminary data.</text>
</comment>
<protein>
    <recommendedName>
        <fullName evidence="2">protein kinase C</fullName>
        <ecNumber evidence="2">2.7.11.13</ecNumber>
    </recommendedName>
</protein>
<keyword evidence="15 17" id="KW-0175">Coiled coil</keyword>
<feature type="compositionally biased region" description="Low complexity" evidence="18">
    <location>
        <begin position="730"/>
        <end position="750"/>
    </location>
</feature>
<dbReference type="InterPro" id="IPR000961">
    <property type="entry name" value="AGC-kinase_C"/>
</dbReference>
<feature type="region of interest" description="Disordered" evidence="18">
    <location>
        <begin position="321"/>
        <end position="358"/>
    </location>
</feature>
<comment type="catalytic activity">
    <reaction evidence="13">
        <text>L-threonyl-[protein] + ATP = O-phospho-L-threonyl-[protein] + ADP + H(+)</text>
        <dbReference type="Rhea" id="RHEA:46608"/>
        <dbReference type="Rhea" id="RHEA-COMP:11060"/>
        <dbReference type="Rhea" id="RHEA-COMP:11605"/>
        <dbReference type="ChEBI" id="CHEBI:15378"/>
        <dbReference type="ChEBI" id="CHEBI:30013"/>
        <dbReference type="ChEBI" id="CHEBI:30616"/>
        <dbReference type="ChEBI" id="CHEBI:61977"/>
        <dbReference type="ChEBI" id="CHEBI:456216"/>
        <dbReference type="EC" id="2.7.11.13"/>
    </reaction>
</comment>
<dbReference type="GO" id="GO:0008270">
    <property type="term" value="F:zinc ion binding"/>
    <property type="evidence" value="ECO:0007669"/>
    <property type="project" value="UniProtKB-KW"/>
</dbReference>
<dbReference type="InterPro" id="IPR017892">
    <property type="entry name" value="Pkinase_C"/>
</dbReference>
<evidence type="ECO:0000256" key="3">
    <source>
        <dbReference type="ARBA" id="ARBA00022527"/>
    </source>
</evidence>
<evidence type="ECO:0000256" key="13">
    <source>
        <dbReference type="ARBA" id="ARBA00047272"/>
    </source>
</evidence>
<evidence type="ECO:0000256" key="17">
    <source>
        <dbReference type="SAM" id="Coils"/>
    </source>
</evidence>
<feature type="compositionally biased region" description="Polar residues" evidence="18">
    <location>
        <begin position="656"/>
        <end position="674"/>
    </location>
</feature>
<dbReference type="Gene3D" id="3.30.200.20">
    <property type="entry name" value="Phosphorylase Kinase, domain 1"/>
    <property type="match status" value="1"/>
</dbReference>
<evidence type="ECO:0000256" key="2">
    <source>
        <dbReference type="ARBA" id="ARBA00012429"/>
    </source>
</evidence>
<evidence type="ECO:0000256" key="12">
    <source>
        <dbReference type="ARBA" id="ARBA00022840"/>
    </source>
</evidence>
<keyword evidence="3" id="KW-0723">Serine/threonine-protein kinase</keyword>
<sequence length="1189" mass="132046">MPSQRSSNGEDHGVLSDVQQRIMREEVYIERYKAMRRSTTNPQVLEQLELGIQQAEKAIRYLQSKMVELQVSPGKSAASTTAGSGGSGETGGAEAATGLTLTTLPKNFTRLTLLKDDNKFMGPLIQQMLPQLEFKLSLEQQYKAGTVKLQHLYQEEGDRRSRADADANLRESAAKIALLTRALKRYADMNIEEVDEKVYEEMNTPNARRPFTGTLHVTVHKVENVDHTLASPTSETMVSMRIENQVVAHTRPSRQSVFNEEFHIAIDKANEIEFVVHDADGEEWLPVALIWMRISDIVEAIRRKRIGMESETGWANADTIQAQHSDSASSSTLVSSNGAPSSNATGTTLSIKPTGSTVTDSLKDPTVEGWFILEPVGRIYLRLGFDKSTSGVRPVYARDGLGRQNAVRKYDETQEVKGHEFAHIQLYNIMRCPICTDFMTYPYQCQECNFACHRKCVSKVVTRCMATSSAEDDADEQLNHRIPHRFEAASNMRANWCCHCGSILPLGKKNVRKCGECGIMCHVGCMKYVPNFCGMPMEMASQIISEIKSTRIRQATKAAAGTKPWQTSSPKSQTTQVAPSTQHKHSQKSGLPYAHQQQLPQVPYKPYASGRITKNLSPAASPAPSSRTEPIRRKQVGSAPLPPIPGSKQEGKWWDEQQSAEASLPKVSSTASFDQSIASQTPPILAPVPQGQQIPQSLSVASDLSLASQLPHVSQTPQAPQVQAPETTEVSEAPSKASEPPQASKASQQPPSIPPPQVRPPVPEPRSPPKMKAPEAPTLPKQPKAQDSKTTTTMPDAAAAAAAAVATAQRGSSNNAMADLQAAASAALTQQRRQSDGPIDRPYSMVEPAGSKRRRRKVGLDDFSFLAVLGKGNFGKVMLAESKQTKKLYAIKVLKKNFIIENREVESTRSEKRVFLIANRERHPFLINLFACFQTENRIYFVMDFISGGDLMHHIQKERFSAKRAKYYAAEVLLALKHFHDNDVIYRDLKLDNILLTLDGHIKVADYGLCKEDMGFGKTTGTFCGTPDFIAPEILLDQKYGRSVDWWALGVLMYQMLLGKSPFRGKDEDEIYDAILSDEPLYPIHMQRDSVSILQQLLTRDPQRRLGSGPRDALEIMEHPYFADIDFDALLSLKIEPPYRPEIDSPTDVRFFDTEFTSECPALTPMNSTLTPNMQEQFRGFSYMNGDVI</sequence>
<keyword evidence="7" id="KW-0677">Repeat</keyword>
<dbReference type="PROSITE" id="PS00107">
    <property type="entry name" value="PROTEIN_KINASE_ATP"/>
    <property type="match status" value="1"/>
</dbReference>
<feature type="compositionally biased region" description="Polar residues" evidence="18">
    <location>
        <begin position="564"/>
        <end position="581"/>
    </location>
</feature>
<feature type="compositionally biased region" description="Polar residues" evidence="18">
    <location>
        <begin position="337"/>
        <end position="358"/>
    </location>
</feature>
<keyword evidence="5" id="KW-0808">Transferase</keyword>
<dbReference type="PANTHER" id="PTHR24351">
    <property type="entry name" value="RIBOSOMAL PROTEIN S6 KINASE"/>
    <property type="match status" value="1"/>
</dbReference>
<dbReference type="FunFam" id="3.30.200.20:FF:000474">
    <property type="entry name" value="Serine/threonine-protein kinase N2-like"/>
    <property type="match status" value="1"/>
</dbReference>
<feature type="compositionally biased region" description="Low complexity" evidence="18">
    <location>
        <begin position="617"/>
        <end position="626"/>
    </location>
</feature>
<keyword evidence="6" id="KW-0479">Metal-binding</keyword>
<dbReference type="SMART" id="SM00109">
    <property type="entry name" value="C1"/>
    <property type="match status" value="2"/>
</dbReference>
<feature type="region of interest" description="Disordered" evidence="18">
    <location>
        <begin position="710"/>
        <end position="796"/>
    </location>
</feature>
<dbReference type="PROSITE" id="PS51285">
    <property type="entry name" value="AGC_KINASE_CTER"/>
    <property type="match status" value="1"/>
</dbReference>
<evidence type="ECO:0000256" key="11">
    <source>
        <dbReference type="ARBA" id="ARBA00022833"/>
    </source>
</evidence>
<dbReference type="InterPro" id="IPR036274">
    <property type="entry name" value="HR1_rpt_sf"/>
</dbReference>
<dbReference type="PROSITE" id="PS00108">
    <property type="entry name" value="PROTEIN_KINASE_ST"/>
    <property type="match status" value="1"/>
</dbReference>
<dbReference type="Gene3D" id="1.10.510.10">
    <property type="entry name" value="Transferase(Phosphotransferase) domain 1"/>
    <property type="match status" value="1"/>
</dbReference>
<evidence type="ECO:0000256" key="9">
    <source>
        <dbReference type="ARBA" id="ARBA00022771"/>
    </source>
</evidence>
<evidence type="ECO:0000256" key="8">
    <source>
        <dbReference type="ARBA" id="ARBA00022741"/>
    </source>
</evidence>
<organism evidence="23 24">
    <name type="scientific">Wickerhamiella sorbophila</name>
    <dbReference type="NCBI Taxonomy" id="45607"/>
    <lineage>
        <taxon>Eukaryota</taxon>
        <taxon>Fungi</taxon>
        <taxon>Dikarya</taxon>
        <taxon>Ascomycota</taxon>
        <taxon>Saccharomycotina</taxon>
        <taxon>Dipodascomycetes</taxon>
        <taxon>Dipodascales</taxon>
        <taxon>Trichomonascaceae</taxon>
        <taxon>Wickerhamiella</taxon>
    </lineage>
</organism>
<dbReference type="RefSeq" id="XP_024664332.1">
    <property type="nucleotide sequence ID" value="XM_024808564.1"/>
</dbReference>
<keyword evidence="12 16" id="KW-0067">ATP-binding</keyword>
<reference evidence="23 24" key="1">
    <citation type="submission" date="2017-04" db="EMBL/GenBank/DDBJ databases">
        <title>Genome sequencing of [Candida] sorbophila.</title>
        <authorList>
            <person name="Ahn J.O."/>
        </authorList>
    </citation>
    <scope>NUCLEOTIDE SEQUENCE [LARGE SCALE GENOMIC DNA]</scope>
    <source>
        <strain evidence="23 24">DS02</strain>
    </source>
</reference>
<dbReference type="Proteomes" id="UP000238350">
    <property type="component" value="Unassembled WGS sequence"/>
</dbReference>
<dbReference type="InterPro" id="IPR011009">
    <property type="entry name" value="Kinase-like_dom_sf"/>
</dbReference>
<dbReference type="SMART" id="SM00133">
    <property type="entry name" value="S_TK_X"/>
    <property type="match status" value="1"/>
</dbReference>
<keyword evidence="11" id="KW-0862">Zinc</keyword>
<dbReference type="PROSITE" id="PS50011">
    <property type="entry name" value="PROTEIN_KINASE_DOM"/>
    <property type="match status" value="1"/>
</dbReference>
<dbReference type="Gene3D" id="3.30.60.20">
    <property type="match status" value="2"/>
</dbReference>
<feature type="domain" description="REM-1" evidence="22">
    <location>
        <begin position="115"/>
        <end position="192"/>
    </location>
</feature>
<keyword evidence="24" id="KW-1185">Reference proteome</keyword>
<evidence type="ECO:0000256" key="18">
    <source>
        <dbReference type="SAM" id="MobiDB-lite"/>
    </source>
</evidence>
<dbReference type="PROSITE" id="PS51860">
    <property type="entry name" value="REM_1"/>
    <property type="match status" value="1"/>
</dbReference>
<proteinExistence type="inferred from homology"/>
<dbReference type="GO" id="GO:0106310">
    <property type="term" value="F:protein serine kinase activity"/>
    <property type="evidence" value="ECO:0007669"/>
    <property type="project" value="RHEA"/>
</dbReference>
<dbReference type="EMBL" id="NDIQ01000021">
    <property type="protein sequence ID" value="PRT54387.1"/>
    <property type="molecule type" value="Genomic_DNA"/>
</dbReference>
<keyword evidence="10 23" id="KW-0418">Kinase</keyword>
<name>A0A2T0FHF1_9ASCO</name>
<dbReference type="FunFam" id="1.10.510.10:FF:000101">
    <property type="entry name" value="Protein kinase C"/>
    <property type="match status" value="1"/>
</dbReference>
<evidence type="ECO:0000256" key="6">
    <source>
        <dbReference type="ARBA" id="ARBA00022723"/>
    </source>
</evidence>
<feature type="region of interest" description="Disordered" evidence="18">
    <location>
        <begin position="825"/>
        <end position="852"/>
    </location>
</feature>
<dbReference type="SUPFAM" id="SSF57889">
    <property type="entry name" value="Cysteine-rich domain"/>
    <property type="match status" value="2"/>
</dbReference>